<dbReference type="RefSeq" id="WP_078484675.1">
    <property type="nucleotide sequence ID" value="NZ_MPRL01000070.1"/>
</dbReference>
<dbReference type="InterPro" id="IPR050469">
    <property type="entry name" value="Diguanylate_Cyclase"/>
</dbReference>
<feature type="domain" description="GGDEF" evidence="4">
    <location>
        <begin position="165"/>
        <end position="298"/>
    </location>
</feature>
<evidence type="ECO:0000313" key="6">
    <source>
        <dbReference type="Proteomes" id="UP000191110"/>
    </source>
</evidence>
<dbReference type="AlphaFoldDB" id="A0A1T2L190"/>
<keyword evidence="6" id="KW-1185">Reference proteome</keyword>
<sequence>MIPLVQPTSSGLLQALEDLDKGIVSHTNWLKMLHRALICDDEKADEKDIQPNAHCNCNFGQWYYSGKHPELDEMEIFAEIGRQHQAMHDNAREILLKSDREEPIVFEDYDSFISLAIDFKLEIRKLQQQIIDQVCVVDHLTGAWNRQSMTSRLTQEYERVVRSGNSCSICMLDIDHFKQVNDTHGHAGGDQVLKGIIDRCVKELRAYDSIFRYGGEEFLLCLPDINPAAAHPLIERLRITIEESPFELNNGNSVKVTASFGIAHITPEKTLEDVIVEADHALLYAKSQGRNCICTWNT</sequence>
<dbReference type="Gene3D" id="3.30.70.270">
    <property type="match status" value="1"/>
</dbReference>
<protein>
    <recommendedName>
        <fullName evidence="2">diguanylate cyclase</fullName>
        <ecNumber evidence="2">2.7.7.65</ecNumber>
    </recommendedName>
</protein>
<accession>A0A1T2L190</accession>
<evidence type="ECO:0000313" key="5">
    <source>
        <dbReference type="EMBL" id="OOZ38867.1"/>
    </source>
</evidence>
<comment type="catalytic activity">
    <reaction evidence="3">
        <text>2 GTP = 3',3'-c-di-GMP + 2 diphosphate</text>
        <dbReference type="Rhea" id="RHEA:24898"/>
        <dbReference type="ChEBI" id="CHEBI:33019"/>
        <dbReference type="ChEBI" id="CHEBI:37565"/>
        <dbReference type="ChEBI" id="CHEBI:58805"/>
        <dbReference type="EC" id="2.7.7.65"/>
    </reaction>
</comment>
<dbReference type="NCBIfam" id="TIGR00254">
    <property type="entry name" value="GGDEF"/>
    <property type="match status" value="1"/>
</dbReference>
<dbReference type="GO" id="GO:0043709">
    <property type="term" value="P:cell adhesion involved in single-species biofilm formation"/>
    <property type="evidence" value="ECO:0007669"/>
    <property type="project" value="TreeGrafter"/>
</dbReference>
<dbReference type="Pfam" id="PF13682">
    <property type="entry name" value="CZB"/>
    <property type="match status" value="1"/>
</dbReference>
<evidence type="ECO:0000256" key="3">
    <source>
        <dbReference type="ARBA" id="ARBA00034247"/>
    </source>
</evidence>
<dbReference type="CDD" id="cd01949">
    <property type="entry name" value="GGDEF"/>
    <property type="match status" value="1"/>
</dbReference>
<dbReference type="EC" id="2.7.7.65" evidence="2"/>
<dbReference type="SMART" id="SM00267">
    <property type="entry name" value="GGDEF"/>
    <property type="match status" value="1"/>
</dbReference>
<comment type="cofactor">
    <cofactor evidence="1">
        <name>Mg(2+)</name>
        <dbReference type="ChEBI" id="CHEBI:18420"/>
    </cofactor>
</comment>
<organism evidence="5 6">
    <name type="scientific">Solemya pervernicosa gill symbiont</name>
    <dbReference type="NCBI Taxonomy" id="642797"/>
    <lineage>
        <taxon>Bacteria</taxon>
        <taxon>Pseudomonadati</taxon>
        <taxon>Pseudomonadota</taxon>
        <taxon>Gammaproteobacteria</taxon>
        <taxon>sulfur-oxidizing symbionts</taxon>
    </lineage>
</organism>
<dbReference type="GO" id="GO:0005886">
    <property type="term" value="C:plasma membrane"/>
    <property type="evidence" value="ECO:0007669"/>
    <property type="project" value="TreeGrafter"/>
</dbReference>
<dbReference type="PROSITE" id="PS50887">
    <property type="entry name" value="GGDEF"/>
    <property type="match status" value="1"/>
</dbReference>
<dbReference type="InterPro" id="IPR043128">
    <property type="entry name" value="Rev_trsase/Diguanyl_cyclase"/>
</dbReference>
<dbReference type="InterPro" id="IPR025991">
    <property type="entry name" value="Chemoreceptor_zinc-bind_dom"/>
</dbReference>
<dbReference type="SUPFAM" id="SSF55073">
    <property type="entry name" value="Nucleotide cyclase"/>
    <property type="match status" value="1"/>
</dbReference>
<dbReference type="GO" id="GO:1902201">
    <property type="term" value="P:negative regulation of bacterial-type flagellum-dependent cell motility"/>
    <property type="evidence" value="ECO:0007669"/>
    <property type="project" value="TreeGrafter"/>
</dbReference>
<dbReference type="PANTHER" id="PTHR45138">
    <property type="entry name" value="REGULATORY COMPONENTS OF SENSORY TRANSDUCTION SYSTEM"/>
    <property type="match status" value="1"/>
</dbReference>
<dbReference type="FunFam" id="3.30.70.270:FF:000001">
    <property type="entry name" value="Diguanylate cyclase domain protein"/>
    <property type="match status" value="1"/>
</dbReference>
<reference evidence="5 6" key="1">
    <citation type="submission" date="2016-11" db="EMBL/GenBank/DDBJ databases">
        <title>Mixed transmission modes and dynamic genome evolution in an obligate animal-bacterial symbiosis.</title>
        <authorList>
            <person name="Russell S.L."/>
            <person name="Corbett-Detig R.B."/>
            <person name="Cavanaugh C.M."/>
        </authorList>
    </citation>
    <scope>NUCLEOTIDE SEQUENCE [LARGE SCALE GENOMIC DNA]</scope>
    <source>
        <strain evidence="5">Sveles-Q1</strain>
    </source>
</reference>
<evidence type="ECO:0000256" key="2">
    <source>
        <dbReference type="ARBA" id="ARBA00012528"/>
    </source>
</evidence>
<dbReference type="Pfam" id="PF00990">
    <property type="entry name" value="GGDEF"/>
    <property type="match status" value="1"/>
</dbReference>
<dbReference type="GO" id="GO:0052621">
    <property type="term" value="F:diguanylate cyclase activity"/>
    <property type="evidence" value="ECO:0007669"/>
    <property type="project" value="UniProtKB-EC"/>
</dbReference>
<dbReference type="Proteomes" id="UP000191110">
    <property type="component" value="Unassembled WGS sequence"/>
</dbReference>
<dbReference type="OrthoDB" id="9812260at2"/>
<dbReference type="PANTHER" id="PTHR45138:SF9">
    <property type="entry name" value="DIGUANYLATE CYCLASE DGCM-RELATED"/>
    <property type="match status" value="1"/>
</dbReference>
<dbReference type="InterPro" id="IPR029787">
    <property type="entry name" value="Nucleotide_cyclase"/>
</dbReference>
<dbReference type="NCBIfam" id="NF007380">
    <property type="entry name" value="PRK09894.1"/>
    <property type="match status" value="1"/>
</dbReference>
<gene>
    <name evidence="5" type="ORF">BOW53_13820</name>
</gene>
<comment type="caution">
    <text evidence="5">The sequence shown here is derived from an EMBL/GenBank/DDBJ whole genome shotgun (WGS) entry which is preliminary data.</text>
</comment>
<dbReference type="EMBL" id="MPRL01000070">
    <property type="protein sequence ID" value="OOZ38867.1"/>
    <property type="molecule type" value="Genomic_DNA"/>
</dbReference>
<dbReference type="InterPro" id="IPR000160">
    <property type="entry name" value="GGDEF_dom"/>
</dbReference>
<dbReference type="Gene3D" id="1.20.120.30">
    <property type="entry name" value="Aspartate receptor, ligand-binding domain"/>
    <property type="match status" value="1"/>
</dbReference>
<evidence type="ECO:0000259" key="4">
    <source>
        <dbReference type="PROSITE" id="PS50887"/>
    </source>
</evidence>
<name>A0A1T2L190_9GAMM</name>
<proteinExistence type="predicted"/>
<evidence type="ECO:0000256" key="1">
    <source>
        <dbReference type="ARBA" id="ARBA00001946"/>
    </source>
</evidence>